<name>A0ACB7IMW1_PLECO</name>
<evidence type="ECO:0000313" key="1">
    <source>
        <dbReference type="EMBL" id="KAG9219552.1"/>
    </source>
</evidence>
<accession>A0ACB7IMW1</accession>
<comment type="caution">
    <text evidence="1">The sequence shown here is derived from an EMBL/GenBank/DDBJ whole genome shotgun (WGS) entry which is preliminary data.</text>
</comment>
<proteinExistence type="predicted"/>
<evidence type="ECO:0000313" key="2">
    <source>
        <dbReference type="Proteomes" id="UP000824881"/>
    </source>
</evidence>
<sequence>MIQQPTVATTATTTNAGAIDPAAIQIPATPPPPSAPTPPYSPSSSLEEWYYRDEKMRSTIAMNVADLDSLVDFPAEKSAAVIWSELMNTYFHRDEMRKNHADAAFKSLRFDVNSGQKLAEFFMALKVKRKEAMDFGNQYSDADFHSTIVTALPGVEFNMMVQGLASFPVPTDLMEKIEFHYSRVENRKTAVAAKPQQLLQADASSSTQTILALQAEIAQLRSGGRKKKEDKSDKTCTNCKKSGHLTKNCFRDGGGEAGQWPDW</sequence>
<keyword evidence="2" id="KW-1185">Reference proteome</keyword>
<gene>
    <name evidence="1" type="ORF">CCMSSC00406_0008241</name>
</gene>
<dbReference type="Proteomes" id="UP000824881">
    <property type="component" value="Unassembled WGS sequence"/>
</dbReference>
<protein>
    <submittedName>
        <fullName evidence="1">Uncharacterized protein</fullName>
    </submittedName>
</protein>
<reference evidence="1 2" key="1">
    <citation type="journal article" date="2021" name="Appl. Environ. Microbiol.">
        <title>Genetic linkage and physical mapping for an oyster mushroom Pleurotus cornucopiae and QTL analysis for the trait cap color.</title>
        <authorList>
            <person name="Zhang Y."/>
            <person name="Gao W."/>
            <person name="Sonnenberg A."/>
            <person name="Chen Q."/>
            <person name="Zhang J."/>
            <person name="Huang C."/>
        </authorList>
    </citation>
    <scope>NUCLEOTIDE SEQUENCE [LARGE SCALE GENOMIC DNA]</scope>
    <source>
        <strain evidence="1">CCMSSC00406</strain>
    </source>
</reference>
<dbReference type="EMBL" id="WQMT02000009">
    <property type="protein sequence ID" value="KAG9219552.1"/>
    <property type="molecule type" value="Genomic_DNA"/>
</dbReference>
<organism evidence="1 2">
    <name type="scientific">Pleurotus cornucopiae</name>
    <name type="common">Cornucopia mushroom</name>
    <dbReference type="NCBI Taxonomy" id="5321"/>
    <lineage>
        <taxon>Eukaryota</taxon>
        <taxon>Fungi</taxon>
        <taxon>Dikarya</taxon>
        <taxon>Basidiomycota</taxon>
        <taxon>Agaricomycotina</taxon>
        <taxon>Agaricomycetes</taxon>
        <taxon>Agaricomycetidae</taxon>
        <taxon>Agaricales</taxon>
        <taxon>Pleurotineae</taxon>
        <taxon>Pleurotaceae</taxon>
        <taxon>Pleurotus</taxon>
    </lineage>
</organism>